<evidence type="ECO:0000313" key="3">
    <source>
        <dbReference type="Proteomes" id="UP001064489"/>
    </source>
</evidence>
<evidence type="ECO:0000256" key="1">
    <source>
        <dbReference type="SAM" id="MobiDB-lite"/>
    </source>
</evidence>
<proteinExistence type="predicted"/>
<name>A0AAD5IBR1_ACENE</name>
<protein>
    <submittedName>
        <fullName evidence="2">Uncharacterized protein</fullName>
    </submittedName>
</protein>
<dbReference type="Proteomes" id="UP001064489">
    <property type="component" value="Chromosome 12"/>
</dbReference>
<organism evidence="2 3">
    <name type="scientific">Acer negundo</name>
    <name type="common">Box elder</name>
    <dbReference type="NCBI Taxonomy" id="4023"/>
    <lineage>
        <taxon>Eukaryota</taxon>
        <taxon>Viridiplantae</taxon>
        <taxon>Streptophyta</taxon>
        <taxon>Embryophyta</taxon>
        <taxon>Tracheophyta</taxon>
        <taxon>Spermatophyta</taxon>
        <taxon>Magnoliopsida</taxon>
        <taxon>eudicotyledons</taxon>
        <taxon>Gunneridae</taxon>
        <taxon>Pentapetalae</taxon>
        <taxon>rosids</taxon>
        <taxon>malvids</taxon>
        <taxon>Sapindales</taxon>
        <taxon>Sapindaceae</taxon>
        <taxon>Hippocastanoideae</taxon>
        <taxon>Acereae</taxon>
        <taxon>Acer</taxon>
    </lineage>
</organism>
<comment type="caution">
    <text evidence="2">The sequence shown here is derived from an EMBL/GenBank/DDBJ whole genome shotgun (WGS) entry which is preliminary data.</text>
</comment>
<dbReference type="AlphaFoldDB" id="A0AAD5IBR1"/>
<gene>
    <name evidence="2" type="ORF">LWI28_023954</name>
</gene>
<reference evidence="2" key="2">
    <citation type="submission" date="2023-02" db="EMBL/GenBank/DDBJ databases">
        <authorList>
            <person name="Swenson N.G."/>
            <person name="Wegrzyn J.L."/>
            <person name="Mcevoy S.L."/>
        </authorList>
    </citation>
    <scope>NUCLEOTIDE SEQUENCE</scope>
    <source>
        <strain evidence="2">91603</strain>
        <tissue evidence="2">Leaf</tissue>
    </source>
</reference>
<dbReference type="EMBL" id="JAJSOW010000107">
    <property type="protein sequence ID" value="KAI9157527.1"/>
    <property type="molecule type" value="Genomic_DNA"/>
</dbReference>
<evidence type="ECO:0000313" key="2">
    <source>
        <dbReference type="EMBL" id="KAI9157527.1"/>
    </source>
</evidence>
<reference evidence="2" key="1">
    <citation type="journal article" date="2022" name="Plant J.">
        <title>Strategies of tolerance reflected in two North American maple genomes.</title>
        <authorList>
            <person name="McEvoy S.L."/>
            <person name="Sezen U.U."/>
            <person name="Trouern-Trend A."/>
            <person name="McMahon S.M."/>
            <person name="Schaberg P.G."/>
            <person name="Yang J."/>
            <person name="Wegrzyn J.L."/>
            <person name="Swenson N.G."/>
        </authorList>
    </citation>
    <scope>NUCLEOTIDE SEQUENCE</scope>
    <source>
        <strain evidence="2">91603</strain>
    </source>
</reference>
<keyword evidence="3" id="KW-1185">Reference proteome</keyword>
<feature type="compositionally biased region" description="Basic residues" evidence="1">
    <location>
        <begin position="72"/>
        <end position="82"/>
    </location>
</feature>
<accession>A0AAD5IBR1</accession>
<feature type="region of interest" description="Disordered" evidence="1">
    <location>
        <begin position="64"/>
        <end position="83"/>
    </location>
</feature>
<sequence>MMKILMKIERKAKKCHALEEGLERKENAFKISKVKECDLIVELDQAEYTIEAFTKGLTKIEEVSSSKTTKESHKKPCPKKKKGTMEEFIEEGMTDFEQLGWLSDHATMEIGTMEEAEDEVINMLVWASGEVIWREKLKRYPIRE</sequence>